<keyword evidence="2" id="KW-1185">Reference proteome</keyword>
<sequence>MQDDYAVKEIVEPYSGKVHRLYTYKKKPCRRILLRSRLCDQLAGYTLIEKDLRSVIVWLSEIEKLQAKWPLPKGARAWKSPDRDTYNIVKGLFVAALTFYGKCFSKCEGRPVKLERAQLTTSFHAAHDRCIRFRHNFAAHSGAERLEYVEIALVFPIKIKRPLAPKLYTELFQPDMALPVPGDITLIELVEHVRLIAIKKIQNLHQKIIGEEVLPKGRDYWMNK</sequence>
<reference evidence="2" key="1">
    <citation type="journal article" date="2019" name="Int. J. Syst. Evol. Microbiol.">
        <title>The Global Catalogue of Microorganisms (GCM) 10K type strain sequencing project: providing services to taxonomists for standard genome sequencing and annotation.</title>
        <authorList>
            <consortium name="The Broad Institute Genomics Platform"/>
            <consortium name="The Broad Institute Genome Sequencing Center for Infectious Disease"/>
            <person name="Wu L."/>
            <person name="Ma J."/>
        </authorList>
    </citation>
    <scope>NUCLEOTIDE SEQUENCE [LARGE SCALE GENOMIC DNA]</scope>
    <source>
        <strain evidence="2">CGMCC 4.5798</strain>
    </source>
</reference>
<evidence type="ECO:0000313" key="2">
    <source>
        <dbReference type="Proteomes" id="UP001596086"/>
    </source>
</evidence>
<gene>
    <name evidence="1" type="ORF">ACFPO9_22690</name>
</gene>
<protein>
    <recommendedName>
        <fullName evidence="3">Integrase</fullName>
    </recommendedName>
</protein>
<dbReference type="Proteomes" id="UP001596086">
    <property type="component" value="Unassembled WGS sequence"/>
</dbReference>
<evidence type="ECO:0008006" key="3">
    <source>
        <dbReference type="Google" id="ProtNLM"/>
    </source>
</evidence>
<accession>A0ABW0S5Y9</accession>
<evidence type="ECO:0000313" key="1">
    <source>
        <dbReference type="EMBL" id="MFC5551335.1"/>
    </source>
</evidence>
<organism evidence="1 2">
    <name type="scientific">Massilia aerilata</name>
    <dbReference type="NCBI Taxonomy" id="453817"/>
    <lineage>
        <taxon>Bacteria</taxon>
        <taxon>Pseudomonadati</taxon>
        <taxon>Pseudomonadota</taxon>
        <taxon>Betaproteobacteria</taxon>
        <taxon>Burkholderiales</taxon>
        <taxon>Oxalobacteraceae</taxon>
        <taxon>Telluria group</taxon>
        <taxon>Massilia</taxon>
    </lineage>
</organism>
<dbReference type="RefSeq" id="WP_379775282.1">
    <property type="nucleotide sequence ID" value="NZ_JBHSMZ010000021.1"/>
</dbReference>
<dbReference type="EMBL" id="JBHSMZ010000021">
    <property type="protein sequence ID" value="MFC5551335.1"/>
    <property type="molecule type" value="Genomic_DNA"/>
</dbReference>
<comment type="caution">
    <text evidence="1">The sequence shown here is derived from an EMBL/GenBank/DDBJ whole genome shotgun (WGS) entry which is preliminary data.</text>
</comment>
<proteinExistence type="predicted"/>
<name>A0ABW0S5Y9_9BURK</name>